<dbReference type="Proteomes" id="UP000784294">
    <property type="component" value="Unassembled WGS sequence"/>
</dbReference>
<dbReference type="AlphaFoldDB" id="A0A3S5ACE6"/>
<dbReference type="EMBL" id="CAAALY010031472">
    <property type="protein sequence ID" value="VEL17186.1"/>
    <property type="molecule type" value="Genomic_DNA"/>
</dbReference>
<keyword evidence="2" id="KW-1185">Reference proteome</keyword>
<dbReference type="OrthoDB" id="6233681at2759"/>
<organism evidence="1 2">
    <name type="scientific">Protopolystoma xenopodis</name>
    <dbReference type="NCBI Taxonomy" id="117903"/>
    <lineage>
        <taxon>Eukaryota</taxon>
        <taxon>Metazoa</taxon>
        <taxon>Spiralia</taxon>
        <taxon>Lophotrochozoa</taxon>
        <taxon>Platyhelminthes</taxon>
        <taxon>Monogenea</taxon>
        <taxon>Polyopisthocotylea</taxon>
        <taxon>Polystomatidea</taxon>
        <taxon>Polystomatidae</taxon>
        <taxon>Protopolystoma</taxon>
    </lineage>
</organism>
<reference evidence="1" key="1">
    <citation type="submission" date="2018-11" db="EMBL/GenBank/DDBJ databases">
        <authorList>
            <consortium name="Pathogen Informatics"/>
        </authorList>
    </citation>
    <scope>NUCLEOTIDE SEQUENCE</scope>
</reference>
<evidence type="ECO:0000313" key="1">
    <source>
        <dbReference type="EMBL" id="VEL17186.1"/>
    </source>
</evidence>
<proteinExistence type="predicted"/>
<sequence>MTDIHPQDIIKASSLNILLQKRLSAALAEAASATDQLKASNMEFFELRERLAYSATERAYLKAAVEGLDEQVRFRHLTHRIDELNNE</sequence>
<name>A0A3S5ACE6_9PLAT</name>
<comment type="caution">
    <text evidence="1">The sequence shown here is derived from an EMBL/GenBank/DDBJ whole genome shotgun (WGS) entry which is preliminary data.</text>
</comment>
<accession>A0A3S5ACE6</accession>
<gene>
    <name evidence="1" type="ORF">PXEA_LOCUS10626</name>
</gene>
<evidence type="ECO:0000313" key="2">
    <source>
        <dbReference type="Proteomes" id="UP000784294"/>
    </source>
</evidence>
<protein>
    <submittedName>
        <fullName evidence="1">Uncharacterized protein</fullName>
    </submittedName>
</protein>